<proteinExistence type="inferred from homology"/>
<dbReference type="PANTHER" id="PTHR11722:SF0">
    <property type="entry name" value="LARGE RIBOSOMAL SUBUNIT PROTEIN EL13"/>
    <property type="match status" value="1"/>
</dbReference>
<comment type="caution">
    <text evidence="6">The sequence shown here is derived from an EMBL/GenBank/DDBJ whole genome shotgun (WGS) entry which is preliminary data.</text>
</comment>
<evidence type="ECO:0000256" key="1">
    <source>
        <dbReference type="ARBA" id="ARBA00005640"/>
    </source>
</evidence>
<sequence>MVKHNNVVPNAHFHKKWANSSRGPLGVKVNLNQASKKKSRRVKRAAKAAAIAPAPLDKLRPAVHCPTQRYNTKVRLGRGFSLGELKAAGITAAYAQTVGIAVDKRRSNKSEEAKAVNVDRLKAYMANLVVFPKRKAAGEMSKFTQVKGVVMPLTKPAAVVVMGDVEVPSVPSFIQMRKARVETKLAGSYISAAVRKAAE</sequence>
<accession>A0A9W6ZHI0</accession>
<dbReference type="AlphaFoldDB" id="A0A9W6ZHI0"/>
<evidence type="ECO:0000256" key="5">
    <source>
        <dbReference type="SAM" id="MobiDB-lite"/>
    </source>
</evidence>
<keyword evidence="3 4" id="KW-0687">Ribonucleoprotein</keyword>
<evidence type="ECO:0000313" key="6">
    <source>
        <dbReference type="EMBL" id="GMH50445.1"/>
    </source>
</evidence>
<evidence type="ECO:0000256" key="2">
    <source>
        <dbReference type="ARBA" id="ARBA00022980"/>
    </source>
</evidence>
<feature type="region of interest" description="Disordered" evidence="5">
    <location>
        <begin position="1"/>
        <end position="24"/>
    </location>
</feature>
<evidence type="ECO:0000313" key="7">
    <source>
        <dbReference type="Proteomes" id="UP001165082"/>
    </source>
</evidence>
<evidence type="ECO:0000256" key="3">
    <source>
        <dbReference type="ARBA" id="ARBA00023274"/>
    </source>
</evidence>
<dbReference type="HAMAP" id="MF_00499">
    <property type="entry name" value="Ribosomal_eL13"/>
    <property type="match status" value="1"/>
</dbReference>
<dbReference type="Proteomes" id="UP001165082">
    <property type="component" value="Unassembled WGS sequence"/>
</dbReference>
<dbReference type="GO" id="GO:0006412">
    <property type="term" value="P:translation"/>
    <property type="evidence" value="ECO:0007669"/>
    <property type="project" value="InterPro"/>
</dbReference>
<dbReference type="OrthoDB" id="10264538at2759"/>
<dbReference type="GO" id="GO:0022625">
    <property type="term" value="C:cytosolic large ribosomal subunit"/>
    <property type="evidence" value="ECO:0007669"/>
    <property type="project" value="TreeGrafter"/>
</dbReference>
<keyword evidence="7" id="KW-1185">Reference proteome</keyword>
<keyword evidence="2 4" id="KW-0689">Ribosomal protein</keyword>
<dbReference type="GO" id="GO:0003735">
    <property type="term" value="F:structural constituent of ribosome"/>
    <property type="evidence" value="ECO:0007669"/>
    <property type="project" value="InterPro"/>
</dbReference>
<dbReference type="EMBL" id="BRXZ01001946">
    <property type="protein sequence ID" value="GMH50445.1"/>
    <property type="molecule type" value="Genomic_DNA"/>
</dbReference>
<organism evidence="6 7">
    <name type="scientific">Triparma retinervis</name>
    <dbReference type="NCBI Taxonomy" id="2557542"/>
    <lineage>
        <taxon>Eukaryota</taxon>
        <taxon>Sar</taxon>
        <taxon>Stramenopiles</taxon>
        <taxon>Ochrophyta</taxon>
        <taxon>Bolidophyceae</taxon>
        <taxon>Parmales</taxon>
        <taxon>Triparmaceae</taxon>
        <taxon>Triparma</taxon>
    </lineage>
</organism>
<reference evidence="6" key="1">
    <citation type="submission" date="2022-07" db="EMBL/GenBank/DDBJ databases">
        <title>Genome analysis of Parmales, a sister group of diatoms, reveals the evolutionary specialization of diatoms from phago-mixotrophs to photoautotrophs.</title>
        <authorList>
            <person name="Ban H."/>
            <person name="Sato S."/>
            <person name="Yoshikawa S."/>
            <person name="Kazumasa Y."/>
            <person name="Nakamura Y."/>
            <person name="Ichinomiya M."/>
            <person name="Saitoh K."/>
            <person name="Sato N."/>
            <person name="Blanc-Mathieu R."/>
            <person name="Endo H."/>
            <person name="Kuwata A."/>
            <person name="Ogata H."/>
        </authorList>
    </citation>
    <scope>NUCLEOTIDE SEQUENCE</scope>
</reference>
<evidence type="ECO:0000256" key="4">
    <source>
        <dbReference type="RuleBase" id="RU000572"/>
    </source>
</evidence>
<dbReference type="GO" id="GO:0003723">
    <property type="term" value="F:RNA binding"/>
    <property type="evidence" value="ECO:0007669"/>
    <property type="project" value="TreeGrafter"/>
</dbReference>
<comment type="similarity">
    <text evidence="1 4">Belongs to the eukaryotic ribosomal protein eL13 family.</text>
</comment>
<dbReference type="InterPro" id="IPR018256">
    <property type="entry name" value="Ribosomal_eL13_CS"/>
</dbReference>
<protein>
    <recommendedName>
        <fullName evidence="4">60S ribosomal protein L13</fullName>
    </recommendedName>
</protein>
<dbReference type="PANTHER" id="PTHR11722">
    <property type="entry name" value="60S RIBOSOMAL PROTEIN L13"/>
    <property type="match status" value="1"/>
</dbReference>
<dbReference type="Pfam" id="PF01294">
    <property type="entry name" value="Ribosomal_L13e"/>
    <property type="match status" value="1"/>
</dbReference>
<gene>
    <name evidence="6" type="ORF">TrRE_jg4444</name>
</gene>
<dbReference type="PROSITE" id="PS01104">
    <property type="entry name" value="RIBOSOMAL_L13E"/>
    <property type="match status" value="1"/>
</dbReference>
<dbReference type="InterPro" id="IPR001380">
    <property type="entry name" value="Ribosomal_eL13"/>
</dbReference>
<name>A0A9W6ZHI0_9STRA</name>